<dbReference type="InterPro" id="IPR025166">
    <property type="entry name" value="Integrase_DNA_bind_dom"/>
</dbReference>
<dbReference type="EMBL" id="OCNJ01000023">
    <property type="protein sequence ID" value="SOE01762.1"/>
    <property type="molecule type" value="Genomic_DNA"/>
</dbReference>
<dbReference type="Pfam" id="PF22022">
    <property type="entry name" value="Phage_int_M"/>
    <property type="match status" value="1"/>
</dbReference>
<dbReference type="RefSeq" id="WP_176525339.1">
    <property type="nucleotide sequence ID" value="NZ_OCNJ01000023.1"/>
</dbReference>
<dbReference type="GO" id="GO:0003677">
    <property type="term" value="F:DNA binding"/>
    <property type="evidence" value="ECO:0007669"/>
    <property type="project" value="UniProtKB-UniRule"/>
</dbReference>
<dbReference type="PANTHER" id="PTHR30629:SF2">
    <property type="entry name" value="PROPHAGE INTEGRASE INTS-RELATED"/>
    <property type="match status" value="1"/>
</dbReference>
<evidence type="ECO:0000313" key="8">
    <source>
        <dbReference type="EMBL" id="SOE01762.1"/>
    </source>
</evidence>
<organism evidence="8 9">
    <name type="scientific">Caenispirillum bisanense</name>
    <dbReference type="NCBI Taxonomy" id="414052"/>
    <lineage>
        <taxon>Bacteria</taxon>
        <taxon>Pseudomonadati</taxon>
        <taxon>Pseudomonadota</taxon>
        <taxon>Alphaproteobacteria</taxon>
        <taxon>Rhodospirillales</taxon>
        <taxon>Novispirillaceae</taxon>
        <taxon>Caenispirillum</taxon>
    </lineage>
</organism>
<keyword evidence="9" id="KW-1185">Reference proteome</keyword>
<dbReference type="Proteomes" id="UP000219621">
    <property type="component" value="Unassembled WGS sequence"/>
</dbReference>
<evidence type="ECO:0000256" key="3">
    <source>
        <dbReference type="ARBA" id="ARBA00023125"/>
    </source>
</evidence>
<reference evidence="8 9" key="1">
    <citation type="submission" date="2017-09" db="EMBL/GenBank/DDBJ databases">
        <authorList>
            <person name="Ehlers B."/>
            <person name="Leendertz F.H."/>
        </authorList>
    </citation>
    <scope>NUCLEOTIDE SEQUENCE [LARGE SCALE GENOMIC DNA]</scope>
    <source>
        <strain evidence="8 9">USBA 140</strain>
    </source>
</reference>
<dbReference type="Gene3D" id="1.10.150.130">
    <property type="match status" value="1"/>
</dbReference>
<protein>
    <submittedName>
        <fullName evidence="8">Site-specific recombinase XerD</fullName>
    </submittedName>
</protein>
<sequence length="411" mass="45340">MGRVLTIKAVEAAKPTECRVEIPDGGLKGLYLVVQPSGVKGWALRYRHAGKSRKLSLGRYPIVGLADARERATEALKLLDSGVDPRTLGATASAEAAPDEGLFEQVVEQFVAKHAKRKNRTWAETERILKREALPYWAERSIEQILKRDVIDLIDAIVDRGAPTMANRTFAAMRKFFAWAVERDMIPSSPCSGLRPPAPEVKRDRVLSEIELVAVWRAAERLGPPFGPMIKLLILTGQRRDEVARALWSEFDLAAAMWTIPAARAKNNRAHTVPLSPEAAEIVQAQPRIAASGKGVGAIWLFTTTGDTPVSGFGRMKKRLDEEVAAHLAGERFVPQPPLPWRLHDIRRTVATGMAALGVQLPVVERILNHTSGSFGGVVGVYQRHEFLEERRAALEGWARHVAALVERAPK</sequence>
<name>A0A286H243_9PROT</name>
<proteinExistence type="inferred from homology"/>
<feature type="domain" description="Tyr recombinase" evidence="6">
    <location>
        <begin position="202"/>
        <end position="396"/>
    </location>
</feature>
<evidence type="ECO:0000259" key="6">
    <source>
        <dbReference type="PROSITE" id="PS51898"/>
    </source>
</evidence>
<comment type="similarity">
    <text evidence="1">Belongs to the 'phage' integrase family.</text>
</comment>
<evidence type="ECO:0000259" key="7">
    <source>
        <dbReference type="PROSITE" id="PS51900"/>
    </source>
</evidence>
<dbReference type="InterPro" id="IPR011010">
    <property type="entry name" value="DNA_brk_join_enz"/>
</dbReference>
<dbReference type="GO" id="GO:0006310">
    <property type="term" value="P:DNA recombination"/>
    <property type="evidence" value="ECO:0007669"/>
    <property type="project" value="UniProtKB-KW"/>
</dbReference>
<dbReference type="Pfam" id="PF13356">
    <property type="entry name" value="Arm-DNA-bind_3"/>
    <property type="match status" value="1"/>
</dbReference>
<dbReference type="PROSITE" id="PS51898">
    <property type="entry name" value="TYR_RECOMBINASE"/>
    <property type="match status" value="1"/>
</dbReference>
<accession>A0A286H243</accession>
<feature type="domain" description="Core-binding (CB)" evidence="7">
    <location>
        <begin position="101"/>
        <end position="181"/>
    </location>
</feature>
<dbReference type="AlphaFoldDB" id="A0A286H243"/>
<dbReference type="InterPro" id="IPR010998">
    <property type="entry name" value="Integrase_recombinase_N"/>
</dbReference>
<evidence type="ECO:0000256" key="4">
    <source>
        <dbReference type="ARBA" id="ARBA00023172"/>
    </source>
</evidence>
<dbReference type="InterPro" id="IPR050808">
    <property type="entry name" value="Phage_Integrase"/>
</dbReference>
<dbReference type="InterPro" id="IPR002104">
    <property type="entry name" value="Integrase_catalytic"/>
</dbReference>
<dbReference type="PANTHER" id="PTHR30629">
    <property type="entry name" value="PROPHAGE INTEGRASE"/>
    <property type="match status" value="1"/>
</dbReference>
<evidence type="ECO:0000256" key="2">
    <source>
        <dbReference type="ARBA" id="ARBA00022908"/>
    </source>
</evidence>
<dbReference type="Pfam" id="PF00589">
    <property type="entry name" value="Phage_integrase"/>
    <property type="match status" value="1"/>
</dbReference>
<dbReference type="GO" id="GO:0015074">
    <property type="term" value="P:DNA integration"/>
    <property type="evidence" value="ECO:0007669"/>
    <property type="project" value="UniProtKB-KW"/>
</dbReference>
<dbReference type="InterPro" id="IPR044068">
    <property type="entry name" value="CB"/>
</dbReference>
<dbReference type="InterPro" id="IPR053876">
    <property type="entry name" value="Phage_int_M"/>
</dbReference>
<dbReference type="Gene3D" id="1.10.443.10">
    <property type="entry name" value="Intergrase catalytic core"/>
    <property type="match status" value="1"/>
</dbReference>
<keyword evidence="4" id="KW-0233">DNA recombination</keyword>
<dbReference type="InterPro" id="IPR013762">
    <property type="entry name" value="Integrase-like_cat_sf"/>
</dbReference>
<dbReference type="Gene3D" id="3.30.160.390">
    <property type="entry name" value="Integrase, DNA-binding domain"/>
    <property type="match status" value="1"/>
</dbReference>
<dbReference type="InterPro" id="IPR038488">
    <property type="entry name" value="Integrase_DNA-bd_sf"/>
</dbReference>
<dbReference type="SUPFAM" id="SSF56349">
    <property type="entry name" value="DNA breaking-rejoining enzymes"/>
    <property type="match status" value="1"/>
</dbReference>
<keyword evidence="3 5" id="KW-0238">DNA-binding</keyword>
<evidence type="ECO:0000256" key="5">
    <source>
        <dbReference type="PROSITE-ProRule" id="PRU01248"/>
    </source>
</evidence>
<dbReference type="CDD" id="cd00801">
    <property type="entry name" value="INT_P4_C"/>
    <property type="match status" value="1"/>
</dbReference>
<evidence type="ECO:0000313" key="9">
    <source>
        <dbReference type="Proteomes" id="UP000219621"/>
    </source>
</evidence>
<dbReference type="PROSITE" id="PS51900">
    <property type="entry name" value="CB"/>
    <property type="match status" value="1"/>
</dbReference>
<evidence type="ECO:0000256" key="1">
    <source>
        <dbReference type="ARBA" id="ARBA00008857"/>
    </source>
</evidence>
<gene>
    <name evidence="8" type="ORF">SAMN05421508_1239</name>
</gene>
<keyword evidence="2" id="KW-0229">DNA integration</keyword>